<sequence length="90" mass="10156">MTIRITDHALVRYLERVHNLDVESVRNLLLAQLGPIAAVGATMGPRFLVKRPEAKFIFQGQTLVTVIRHDQLFYRREDQPPALPPAEAAP</sequence>
<dbReference type="Proteomes" id="UP000233491">
    <property type="component" value="Unassembled WGS sequence"/>
</dbReference>
<organism evidence="1 2">
    <name type="scientific">Pleomorphomonas diazotrophica</name>
    <dbReference type="NCBI Taxonomy" id="1166257"/>
    <lineage>
        <taxon>Bacteria</taxon>
        <taxon>Pseudomonadati</taxon>
        <taxon>Pseudomonadota</taxon>
        <taxon>Alphaproteobacteria</taxon>
        <taxon>Hyphomicrobiales</taxon>
        <taxon>Pleomorphomonadaceae</taxon>
        <taxon>Pleomorphomonas</taxon>
    </lineage>
</organism>
<dbReference type="AlphaFoldDB" id="A0A1I4Q7Z9"/>
<dbReference type="OrthoDB" id="7605594at2"/>
<dbReference type="RefSeq" id="WP_101288147.1">
    <property type="nucleotide sequence ID" value="NZ_FOUQ01000001.1"/>
</dbReference>
<protein>
    <submittedName>
        <fullName evidence="1">Uncharacterized protein</fullName>
    </submittedName>
</protein>
<gene>
    <name evidence="1" type="ORF">CXZ10_05935</name>
</gene>
<comment type="caution">
    <text evidence="1">The sequence shown here is derived from an EMBL/GenBank/DDBJ whole genome shotgun (WGS) entry which is preliminary data.</text>
</comment>
<evidence type="ECO:0000313" key="2">
    <source>
        <dbReference type="Proteomes" id="UP000233491"/>
    </source>
</evidence>
<accession>A0A1I4Q7Z9</accession>
<reference evidence="1 2" key="1">
    <citation type="submission" date="2017-12" db="EMBL/GenBank/DDBJ databases">
        <title>Anaerobic carbon monoxide metabolism by Pleomorphomonas carboxyditropha sp. nov., a new mesophilic hydrogenogenic carboxidotroph.</title>
        <authorList>
            <person name="Esquivel-Elizondo S."/>
            <person name="Krajmalnik-Brown R."/>
        </authorList>
    </citation>
    <scope>NUCLEOTIDE SEQUENCE [LARGE SCALE GENOMIC DNA]</scope>
    <source>
        <strain evidence="1 2">R5-392</strain>
    </source>
</reference>
<dbReference type="EMBL" id="PJNW01000002">
    <property type="protein sequence ID" value="PKR90884.1"/>
    <property type="molecule type" value="Genomic_DNA"/>
</dbReference>
<evidence type="ECO:0000313" key="1">
    <source>
        <dbReference type="EMBL" id="PKR90884.1"/>
    </source>
</evidence>
<keyword evidence="2" id="KW-1185">Reference proteome</keyword>
<name>A0A1I4Q7Z9_9HYPH</name>
<proteinExistence type="predicted"/>